<dbReference type="OrthoDB" id="1264301at2"/>
<evidence type="ECO:0000313" key="1">
    <source>
        <dbReference type="EMBL" id="ATL46561.1"/>
    </source>
</evidence>
<evidence type="ECO:0000313" key="2">
    <source>
        <dbReference type="Proteomes" id="UP000220133"/>
    </source>
</evidence>
<keyword evidence="2" id="KW-1185">Reference proteome</keyword>
<accession>A0A291QRM2</accession>
<dbReference type="EMBL" id="CP023777">
    <property type="protein sequence ID" value="ATL46561.1"/>
    <property type="molecule type" value="Genomic_DNA"/>
</dbReference>
<dbReference type="Pfam" id="PF09926">
    <property type="entry name" value="DUF2158"/>
    <property type="match status" value="1"/>
</dbReference>
<dbReference type="InterPro" id="IPR019226">
    <property type="entry name" value="DUF2158"/>
</dbReference>
<dbReference type="Proteomes" id="UP000220133">
    <property type="component" value="Chromosome"/>
</dbReference>
<protein>
    <submittedName>
        <fullName evidence="1">DUF2158 domain-containing protein</fullName>
    </submittedName>
</protein>
<sequence>MTDNNYTNPKFKLGDIVALKSGGPNMTITSLKSHFLAESFTGTYMCTWFDGHRKNTEPFIEESLISMDED</sequence>
<name>A0A291QRM2_9BACT</name>
<gene>
    <name evidence="1" type="ORF">COR50_04855</name>
</gene>
<proteinExistence type="predicted"/>
<dbReference type="KEGG" id="cbae:COR50_04855"/>
<reference evidence="1 2" key="1">
    <citation type="submission" date="2017-10" db="EMBL/GenBank/DDBJ databases">
        <title>Paenichitinophaga pekingensis gen. nov., sp. nov., isolated from activated sludge.</title>
        <authorList>
            <person name="Jin D."/>
            <person name="Kong X."/>
            <person name="Deng Y."/>
            <person name="Bai Z."/>
        </authorList>
    </citation>
    <scope>NUCLEOTIDE SEQUENCE [LARGE SCALE GENOMIC DNA]</scope>
    <source>
        <strain evidence="1 2">13</strain>
    </source>
</reference>
<dbReference type="RefSeq" id="WP_098192949.1">
    <property type="nucleotide sequence ID" value="NZ_CP023777.1"/>
</dbReference>
<dbReference type="AlphaFoldDB" id="A0A291QRM2"/>
<organism evidence="1 2">
    <name type="scientific">Chitinophaga caeni</name>
    <dbReference type="NCBI Taxonomy" id="2029983"/>
    <lineage>
        <taxon>Bacteria</taxon>
        <taxon>Pseudomonadati</taxon>
        <taxon>Bacteroidota</taxon>
        <taxon>Chitinophagia</taxon>
        <taxon>Chitinophagales</taxon>
        <taxon>Chitinophagaceae</taxon>
        <taxon>Chitinophaga</taxon>
    </lineage>
</organism>